<evidence type="ECO:0000259" key="5">
    <source>
        <dbReference type="SMART" id="SM00856"/>
    </source>
</evidence>
<name>A0AAD8QLC9_LOLMU</name>
<keyword evidence="2" id="KW-1015">Disulfide bond</keyword>
<dbReference type="EMBL" id="JAUUTY010000033">
    <property type="protein sequence ID" value="KAK1603477.1"/>
    <property type="molecule type" value="Genomic_DNA"/>
</dbReference>
<accession>A0AAD8QLC9</accession>
<dbReference type="PANTHER" id="PTHR35357">
    <property type="entry name" value="OS02G0537100 PROTEIN"/>
    <property type="match status" value="1"/>
</dbReference>
<dbReference type="AlphaFoldDB" id="A0AAD8QLC9"/>
<dbReference type="GO" id="GO:0004857">
    <property type="term" value="F:enzyme inhibitor activity"/>
    <property type="evidence" value="ECO:0007669"/>
    <property type="project" value="InterPro"/>
</dbReference>
<comment type="similarity">
    <text evidence="3">Belongs to the PMEI family.</text>
</comment>
<comment type="caution">
    <text evidence="6">The sequence shown here is derived from an EMBL/GenBank/DDBJ whole genome shotgun (WGS) entry which is preliminary data.</text>
</comment>
<dbReference type="Gene3D" id="1.20.140.40">
    <property type="entry name" value="Invertase/pectin methylesterase inhibitor family protein"/>
    <property type="match status" value="1"/>
</dbReference>
<feature type="chain" id="PRO_5042026846" description="Pectinesterase inhibitor domain-containing protein" evidence="4">
    <location>
        <begin position="27"/>
        <end position="183"/>
    </location>
</feature>
<dbReference type="Pfam" id="PF04043">
    <property type="entry name" value="PMEI"/>
    <property type="match status" value="1"/>
</dbReference>
<dbReference type="NCBIfam" id="TIGR01614">
    <property type="entry name" value="PME_inhib"/>
    <property type="match status" value="1"/>
</dbReference>
<feature type="signal peptide" evidence="4">
    <location>
        <begin position="1"/>
        <end position="26"/>
    </location>
</feature>
<feature type="domain" description="Pectinesterase inhibitor" evidence="5">
    <location>
        <begin position="26"/>
        <end position="178"/>
    </location>
</feature>
<proteinExistence type="inferred from homology"/>
<dbReference type="SMART" id="SM00856">
    <property type="entry name" value="PMEI"/>
    <property type="match status" value="1"/>
</dbReference>
<evidence type="ECO:0000256" key="3">
    <source>
        <dbReference type="ARBA" id="ARBA00038471"/>
    </source>
</evidence>
<dbReference type="InterPro" id="IPR035513">
    <property type="entry name" value="Invertase/methylesterase_inhib"/>
</dbReference>
<dbReference type="PANTHER" id="PTHR35357:SF7">
    <property type="entry name" value="PECTINESTERASE INHIBITOR 12"/>
    <property type="match status" value="1"/>
</dbReference>
<evidence type="ECO:0000313" key="7">
    <source>
        <dbReference type="Proteomes" id="UP001231189"/>
    </source>
</evidence>
<sequence>MKQPSIMSRPVALIAVVLAVILTGRAVDATVASTCKEAAASDVRVSLQLCLSQLSNQRGTADADAWGLAKVASLAGVNNAALAADDVKTLLAGNPSLPMKPALAKCAAAYSQAGFAFAEASDEINQRSYATGKKKLEEALAQAQQCNAAFGIHGVTLPQPLAQHTVDSIQIAIIAEAITSLIK</sequence>
<protein>
    <recommendedName>
        <fullName evidence="5">Pectinesterase inhibitor domain-containing protein</fullName>
    </recommendedName>
</protein>
<keyword evidence="1 4" id="KW-0732">Signal</keyword>
<dbReference type="Proteomes" id="UP001231189">
    <property type="component" value="Unassembled WGS sequence"/>
</dbReference>
<evidence type="ECO:0000256" key="1">
    <source>
        <dbReference type="ARBA" id="ARBA00022729"/>
    </source>
</evidence>
<evidence type="ECO:0000256" key="4">
    <source>
        <dbReference type="SAM" id="SignalP"/>
    </source>
</evidence>
<dbReference type="SUPFAM" id="SSF101148">
    <property type="entry name" value="Plant invertase/pectin methylesterase inhibitor"/>
    <property type="match status" value="1"/>
</dbReference>
<evidence type="ECO:0000313" key="6">
    <source>
        <dbReference type="EMBL" id="KAK1603477.1"/>
    </source>
</evidence>
<dbReference type="InterPro" id="IPR006501">
    <property type="entry name" value="Pectinesterase_inhib_dom"/>
</dbReference>
<organism evidence="6 7">
    <name type="scientific">Lolium multiflorum</name>
    <name type="common">Italian ryegrass</name>
    <name type="synonym">Lolium perenne subsp. multiflorum</name>
    <dbReference type="NCBI Taxonomy" id="4521"/>
    <lineage>
        <taxon>Eukaryota</taxon>
        <taxon>Viridiplantae</taxon>
        <taxon>Streptophyta</taxon>
        <taxon>Embryophyta</taxon>
        <taxon>Tracheophyta</taxon>
        <taxon>Spermatophyta</taxon>
        <taxon>Magnoliopsida</taxon>
        <taxon>Liliopsida</taxon>
        <taxon>Poales</taxon>
        <taxon>Poaceae</taxon>
        <taxon>BOP clade</taxon>
        <taxon>Pooideae</taxon>
        <taxon>Poodae</taxon>
        <taxon>Poeae</taxon>
        <taxon>Poeae Chloroplast Group 2 (Poeae type)</taxon>
        <taxon>Loliodinae</taxon>
        <taxon>Loliinae</taxon>
        <taxon>Lolium</taxon>
    </lineage>
</organism>
<reference evidence="6" key="1">
    <citation type="submission" date="2023-07" db="EMBL/GenBank/DDBJ databases">
        <title>A chromosome-level genome assembly of Lolium multiflorum.</title>
        <authorList>
            <person name="Chen Y."/>
            <person name="Copetti D."/>
            <person name="Kolliker R."/>
            <person name="Studer B."/>
        </authorList>
    </citation>
    <scope>NUCLEOTIDE SEQUENCE</scope>
    <source>
        <strain evidence="6">02402/16</strain>
        <tissue evidence="6">Leaf</tissue>
    </source>
</reference>
<gene>
    <name evidence="6" type="ORF">QYE76_018425</name>
</gene>
<keyword evidence="7" id="KW-1185">Reference proteome</keyword>
<evidence type="ECO:0000256" key="2">
    <source>
        <dbReference type="ARBA" id="ARBA00023157"/>
    </source>
</evidence>